<evidence type="ECO:0008006" key="3">
    <source>
        <dbReference type="Google" id="ProtNLM"/>
    </source>
</evidence>
<sequence>MASGSALRLLLKHARETVDECLPSNVSREDLNNHTLDGKLSEVLFAVSSAGHGSSKSIDLSWEDKADIWHVVCKLWNSCVDTFSPSSQCPRWMVTLRQHASDILELVKDSELSSEERAVKLSIYHRTGVAHAEAGGYEAAEAAFSRAHEQCMRLMKDLENAGISESQLCELSTSSVDLLLDRLVNAWKLQQTDLASDLLSQASELTSQARMPSRQRFLMCRQVVITCLNRGQQCLAAKDPDAIELLKQAYKLITEHLALDDDDDSFEMF</sequence>
<keyword evidence="2" id="KW-1185">Reference proteome</keyword>
<evidence type="ECO:0000313" key="1">
    <source>
        <dbReference type="EMBL" id="CAK0782849.1"/>
    </source>
</evidence>
<evidence type="ECO:0000313" key="2">
    <source>
        <dbReference type="Proteomes" id="UP001314263"/>
    </source>
</evidence>
<comment type="caution">
    <text evidence="1">The sequence shown here is derived from an EMBL/GenBank/DDBJ whole genome shotgun (WGS) entry which is preliminary data.</text>
</comment>
<organism evidence="1 2">
    <name type="scientific">Coccomyxa viridis</name>
    <dbReference type="NCBI Taxonomy" id="1274662"/>
    <lineage>
        <taxon>Eukaryota</taxon>
        <taxon>Viridiplantae</taxon>
        <taxon>Chlorophyta</taxon>
        <taxon>core chlorophytes</taxon>
        <taxon>Trebouxiophyceae</taxon>
        <taxon>Trebouxiophyceae incertae sedis</taxon>
        <taxon>Coccomyxaceae</taxon>
        <taxon>Coccomyxa</taxon>
    </lineage>
</organism>
<accession>A0AAV1I638</accession>
<dbReference type="AlphaFoldDB" id="A0AAV1I638"/>
<dbReference type="SUPFAM" id="SSF48452">
    <property type="entry name" value="TPR-like"/>
    <property type="match status" value="1"/>
</dbReference>
<dbReference type="PANTHER" id="PTHR40375:SF2">
    <property type="entry name" value="SPORULATION-SPECIFIC PROTEIN 22"/>
    <property type="match status" value="1"/>
</dbReference>
<gene>
    <name evidence="1" type="ORF">CVIRNUC_006044</name>
</gene>
<dbReference type="GO" id="GO:0090173">
    <property type="term" value="P:regulation of synaptonemal complex assembly"/>
    <property type="evidence" value="ECO:0007669"/>
    <property type="project" value="InterPro"/>
</dbReference>
<dbReference type="EMBL" id="CAUYUE010000007">
    <property type="protein sequence ID" value="CAK0782849.1"/>
    <property type="molecule type" value="Genomic_DNA"/>
</dbReference>
<protein>
    <recommendedName>
        <fullName evidence="3">Nuclear pore complex protein</fullName>
    </recommendedName>
</protein>
<proteinExistence type="predicted"/>
<dbReference type="PANTHER" id="PTHR40375">
    <property type="entry name" value="SPORULATION-SPECIFIC PROTEIN 22"/>
    <property type="match status" value="1"/>
</dbReference>
<reference evidence="1 2" key="1">
    <citation type="submission" date="2023-10" db="EMBL/GenBank/DDBJ databases">
        <authorList>
            <person name="Maclean D."/>
            <person name="Macfadyen A."/>
        </authorList>
    </citation>
    <scope>NUCLEOTIDE SEQUENCE [LARGE SCALE GENOMIC DNA]</scope>
</reference>
<dbReference type="InterPro" id="IPR039057">
    <property type="entry name" value="Spo22/ZIP4"/>
</dbReference>
<dbReference type="InterPro" id="IPR011990">
    <property type="entry name" value="TPR-like_helical_dom_sf"/>
</dbReference>
<name>A0AAV1I638_9CHLO</name>
<dbReference type="Proteomes" id="UP001314263">
    <property type="component" value="Unassembled WGS sequence"/>
</dbReference>